<dbReference type="Gene3D" id="3.40.630.30">
    <property type="match status" value="1"/>
</dbReference>
<comment type="caution">
    <text evidence="2">The sequence shown here is derived from an EMBL/GenBank/DDBJ whole genome shotgun (WGS) entry which is preliminary data.</text>
</comment>
<dbReference type="SUPFAM" id="SSF55729">
    <property type="entry name" value="Acyl-CoA N-acyltransferases (Nat)"/>
    <property type="match status" value="1"/>
</dbReference>
<feature type="domain" description="N-acetyltransferase" evidence="1">
    <location>
        <begin position="7"/>
        <end position="175"/>
    </location>
</feature>
<name>A0A7Y0BQR1_9SPHN</name>
<sequence>MIETPRLLLRPWREADVTPFHAICADPVVMATLGPVMSLAETQALVERCMAMQAQDGHCFWALERREDARLIGWCGVIRGTAGPVAGKAEIGWRLASDCWGHGYASEAARATVDWVFANLPDDAAWAITHVGNTRSRAVMERLGMTYQPGLDFDHPRLAADDPLLRHVTYRLDRPERHGGAPQG</sequence>
<dbReference type="PANTHER" id="PTHR43792">
    <property type="entry name" value="GNAT FAMILY, PUTATIVE (AFU_ORTHOLOGUE AFUA_3G00765)-RELATED-RELATED"/>
    <property type="match status" value="1"/>
</dbReference>
<keyword evidence="2" id="KW-0808">Transferase</keyword>
<proteinExistence type="predicted"/>
<dbReference type="PROSITE" id="PS51186">
    <property type="entry name" value="GNAT"/>
    <property type="match status" value="1"/>
</dbReference>
<dbReference type="InterPro" id="IPR016181">
    <property type="entry name" value="Acyl_CoA_acyltransferase"/>
</dbReference>
<organism evidence="2 3">
    <name type="scientific">Novosphingobium olei</name>
    <dbReference type="NCBI Taxonomy" id="2728851"/>
    <lineage>
        <taxon>Bacteria</taxon>
        <taxon>Pseudomonadati</taxon>
        <taxon>Pseudomonadota</taxon>
        <taxon>Alphaproteobacteria</taxon>
        <taxon>Sphingomonadales</taxon>
        <taxon>Sphingomonadaceae</taxon>
        <taxon>Novosphingobium</taxon>
    </lineage>
</organism>
<reference evidence="2 3" key="1">
    <citation type="submission" date="2020-04" db="EMBL/GenBank/DDBJ databases">
        <title>Novosphingobium sp. TW-4 isolated from soil.</title>
        <authorList>
            <person name="Dahal R.H."/>
            <person name="Chaudhary D.K."/>
        </authorList>
    </citation>
    <scope>NUCLEOTIDE SEQUENCE [LARGE SCALE GENOMIC DNA]</scope>
    <source>
        <strain evidence="2 3">TW-4</strain>
    </source>
</reference>
<dbReference type="InterPro" id="IPR051531">
    <property type="entry name" value="N-acetyltransferase"/>
</dbReference>
<keyword evidence="3" id="KW-1185">Reference proteome</keyword>
<dbReference type="GO" id="GO:0016747">
    <property type="term" value="F:acyltransferase activity, transferring groups other than amino-acyl groups"/>
    <property type="evidence" value="ECO:0007669"/>
    <property type="project" value="InterPro"/>
</dbReference>
<dbReference type="InterPro" id="IPR000182">
    <property type="entry name" value="GNAT_dom"/>
</dbReference>
<gene>
    <name evidence="2" type="ORF">HHL27_13395</name>
</gene>
<dbReference type="Pfam" id="PF13302">
    <property type="entry name" value="Acetyltransf_3"/>
    <property type="match status" value="1"/>
</dbReference>
<evidence type="ECO:0000313" key="3">
    <source>
        <dbReference type="Proteomes" id="UP000583556"/>
    </source>
</evidence>
<dbReference type="EMBL" id="JABBGM010000005">
    <property type="protein sequence ID" value="NML94663.1"/>
    <property type="molecule type" value="Genomic_DNA"/>
</dbReference>
<dbReference type="Proteomes" id="UP000583556">
    <property type="component" value="Unassembled WGS sequence"/>
</dbReference>
<dbReference type="PANTHER" id="PTHR43792:SF1">
    <property type="entry name" value="N-ACETYLTRANSFERASE DOMAIN-CONTAINING PROTEIN"/>
    <property type="match status" value="1"/>
</dbReference>
<accession>A0A7Y0BQR1</accession>
<evidence type="ECO:0000259" key="1">
    <source>
        <dbReference type="PROSITE" id="PS51186"/>
    </source>
</evidence>
<protein>
    <submittedName>
        <fullName evidence="2">GNAT family N-acetyltransferase</fullName>
    </submittedName>
</protein>
<dbReference type="RefSeq" id="WP_169493922.1">
    <property type="nucleotide sequence ID" value="NZ_JABBGM010000005.1"/>
</dbReference>
<dbReference type="AlphaFoldDB" id="A0A7Y0BQR1"/>
<evidence type="ECO:0000313" key="2">
    <source>
        <dbReference type="EMBL" id="NML94663.1"/>
    </source>
</evidence>